<dbReference type="PANTHER" id="PTHR33694:SF1">
    <property type="entry name" value="UDP-3-O-ACYL-N-ACETYLGLUCOSAMINE DEACETYLASE 1, MITOCHONDRIAL-RELATED"/>
    <property type="match status" value="1"/>
</dbReference>
<comment type="catalytic activity">
    <reaction evidence="16">
        <text>a (3R)-hydroxyacyl-[ACP] = a (2E)-enoyl-[ACP] + H2O</text>
        <dbReference type="Rhea" id="RHEA:13097"/>
        <dbReference type="Rhea" id="RHEA-COMP:9925"/>
        <dbReference type="Rhea" id="RHEA-COMP:9945"/>
        <dbReference type="ChEBI" id="CHEBI:15377"/>
        <dbReference type="ChEBI" id="CHEBI:78784"/>
        <dbReference type="ChEBI" id="CHEBI:78827"/>
        <dbReference type="EC" id="4.2.1.59"/>
    </reaction>
</comment>
<dbReference type="CDD" id="cd01288">
    <property type="entry name" value="FabZ"/>
    <property type="match status" value="1"/>
</dbReference>
<evidence type="ECO:0000256" key="16">
    <source>
        <dbReference type="HAMAP-Rule" id="MF_00406"/>
    </source>
</evidence>
<feature type="binding site" evidence="15">
    <location>
        <position position="238"/>
    </location>
    <ligand>
        <name>Zn(2+)</name>
        <dbReference type="ChEBI" id="CHEBI:29105"/>
    </ligand>
</feature>
<dbReference type="SUPFAM" id="SSF54637">
    <property type="entry name" value="Thioesterase/thiol ester dehydrase-isomerase"/>
    <property type="match status" value="1"/>
</dbReference>
<dbReference type="HAMAP" id="MF_00388">
    <property type="entry name" value="LpxC"/>
    <property type="match status" value="1"/>
</dbReference>
<keyword evidence="6 15" id="KW-0444">Lipid biosynthesis</keyword>
<comment type="similarity">
    <text evidence="16">Belongs to the thioester dehydratase family. FabZ subfamily.</text>
</comment>
<comment type="similarity">
    <text evidence="15">Belongs to the LpxC family.</text>
</comment>
<protein>
    <recommendedName>
        <fullName evidence="15 16">Multifunctional fusion protein</fullName>
    </recommendedName>
    <domain>
        <recommendedName>
            <fullName evidence="16">3-hydroxyacyl-[acyl-carrier-protein] dehydratase FabZ</fullName>
            <ecNumber evidence="16">4.2.1.59</ecNumber>
        </recommendedName>
        <alternativeName>
            <fullName evidence="16">(3R)-hydroxymyristoyl-[acyl-carrier-protein] dehydratase</fullName>
        </alternativeName>
        <alternativeName>
            <fullName evidence="16">Beta-hydroxyacyl-ACP dehydratase</fullName>
            <shortName evidence="16">(3R)-hydroxymyristoyl-ACP dehydrase</shortName>
        </alternativeName>
    </domain>
    <domain>
        <recommendedName>
            <fullName evidence="15">UDP-3-O-acyl-N-acetylglucosamine deacetylase</fullName>
            <shortName evidence="15">UDP-3-O-acyl-GlcNAc deacetylase</shortName>
            <ecNumber evidence="15">3.5.1.108</ecNumber>
        </recommendedName>
        <alternativeName>
            <fullName evidence="15">UDP-3-O-[R-3-hydroxymyristoyl]-N-acetylglucosamine deacetylase</fullName>
        </alternativeName>
    </domain>
</protein>
<keyword evidence="12 16" id="KW-0456">Lyase</keyword>
<keyword evidence="7 15" id="KW-0441">Lipid A biosynthesis</keyword>
<dbReference type="GO" id="GO:0016020">
    <property type="term" value="C:membrane"/>
    <property type="evidence" value="ECO:0007669"/>
    <property type="project" value="GOC"/>
</dbReference>
<reference evidence="17 18" key="1">
    <citation type="submission" date="2018-08" db="EMBL/GenBank/DDBJ databases">
        <title>Draft genome of candidate division NPL-UPA2 bacterium Unc8 that adapted to ultra-basic serpentinizing groundwater.</title>
        <authorList>
            <person name="Ishii S."/>
            <person name="Suzuki S."/>
            <person name="Nealson K.H."/>
        </authorList>
    </citation>
    <scope>NUCLEOTIDE SEQUENCE [LARGE SCALE GENOMIC DNA]</scope>
    <source>
        <strain evidence="17">Unc8</strain>
    </source>
</reference>
<evidence type="ECO:0000313" key="17">
    <source>
        <dbReference type="EMBL" id="RII00981.1"/>
    </source>
</evidence>
<sequence>MEQQRTIKEEVSYSGIGLHTRAKSTIILKPAPPFSGVQLVRVDLPQKPVIKAEISSVTSAPRRTTLRAGNAEVHTVEHLMAALMGLGIDNLTVEVNANEIPEVDGSAAPFVEMLIKAGIQDQKEKKVRKTFTRSISISEDGASIIVIPADELKISFILDYDHPFIKTQFASFSITRAIFEKELSPARTFCMETEIEELMKQGCGKGAHYGNTVVIGENKIKNGELRFANEFVRHKILDLMGDLLLGQPFNAHILATRSGHRLNIALMQKLQKHFAEEDAPDNQTLDIEKIQEILPHRHPFLFVDKIIKIVENKTIVGIKNVTFNESFFSGHFPNKPIMPGVLIVEAMAQTAGVLMLKKWKGSGKLAYLAAIDKVKLRHPVFPGDQLRLEIEVKRIRQEAGKVAAIARVDNRIVAEAELLFSLSHA</sequence>
<dbReference type="InterPro" id="IPR020568">
    <property type="entry name" value="Ribosomal_Su5_D2-typ_SF"/>
</dbReference>
<evidence type="ECO:0000256" key="14">
    <source>
        <dbReference type="ARBA" id="ARBA00025049"/>
    </source>
</evidence>
<dbReference type="Pfam" id="PF07977">
    <property type="entry name" value="FabA"/>
    <property type="match status" value="1"/>
</dbReference>
<comment type="subcellular location">
    <subcellularLocation>
        <location evidence="3 16">Cytoplasm</location>
    </subcellularLocation>
</comment>
<dbReference type="GO" id="GO:0009245">
    <property type="term" value="P:lipid A biosynthetic process"/>
    <property type="evidence" value="ECO:0007669"/>
    <property type="project" value="UniProtKB-UniRule"/>
</dbReference>
<feature type="active site" evidence="16">
    <location>
        <position position="331"/>
    </location>
</feature>
<evidence type="ECO:0000256" key="13">
    <source>
        <dbReference type="ARBA" id="ARBA00024535"/>
    </source>
</evidence>
<keyword evidence="8 15" id="KW-0479">Metal-binding</keyword>
<evidence type="ECO:0000313" key="18">
    <source>
        <dbReference type="Proteomes" id="UP000266287"/>
    </source>
</evidence>
<gene>
    <name evidence="15 17" type="primary">lpxC</name>
    <name evidence="16" type="synonym">fabZ</name>
    <name evidence="17" type="ORF">B9J77_00090</name>
</gene>
<evidence type="ECO:0000256" key="3">
    <source>
        <dbReference type="ARBA" id="ARBA00004496"/>
    </source>
</evidence>
<evidence type="ECO:0000256" key="12">
    <source>
        <dbReference type="ARBA" id="ARBA00023239"/>
    </source>
</evidence>
<dbReference type="AlphaFoldDB" id="A0A399FXR9"/>
<comment type="catalytic activity">
    <reaction evidence="13 15">
        <text>a UDP-3-O-[(3R)-3-hydroxyacyl]-N-acetyl-alpha-D-glucosamine + H2O = a UDP-3-O-[(3R)-3-hydroxyacyl]-alpha-D-glucosamine + acetate</text>
        <dbReference type="Rhea" id="RHEA:67816"/>
        <dbReference type="ChEBI" id="CHEBI:15377"/>
        <dbReference type="ChEBI" id="CHEBI:30089"/>
        <dbReference type="ChEBI" id="CHEBI:137740"/>
        <dbReference type="ChEBI" id="CHEBI:173225"/>
        <dbReference type="EC" id="3.5.1.108"/>
    </reaction>
</comment>
<dbReference type="Proteomes" id="UP000266287">
    <property type="component" value="Unassembled WGS sequence"/>
</dbReference>
<comment type="function">
    <text evidence="2 15">Catalyzes the hydrolysis of UDP-3-O-myristoyl-N-acetylglucosamine to form UDP-3-O-myristoylglucosamine and acetate, the committed step in lipid A biosynthesis.</text>
</comment>
<dbReference type="InterPro" id="IPR029069">
    <property type="entry name" value="HotDog_dom_sf"/>
</dbReference>
<comment type="cofactor">
    <cofactor evidence="1 15">
        <name>Zn(2+)</name>
        <dbReference type="ChEBI" id="CHEBI:29105"/>
    </cofactor>
</comment>
<evidence type="ECO:0000256" key="1">
    <source>
        <dbReference type="ARBA" id="ARBA00001947"/>
    </source>
</evidence>
<name>A0A399FXR9_UNCN2</name>
<feature type="active site" description="Proton donor" evidence="15">
    <location>
        <position position="260"/>
    </location>
</feature>
<dbReference type="FunFam" id="3.10.129.10:FF:000001">
    <property type="entry name" value="3-hydroxyacyl-[acyl-carrier-protein] dehydratase FabZ"/>
    <property type="match status" value="1"/>
</dbReference>
<dbReference type="Gene3D" id="3.30.230.20">
    <property type="entry name" value="lpxc deacetylase, domain 1"/>
    <property type="match status" value="1"/>
</dbReference>
<dbReference type="InterPro" id="IPR013114">
    <property type="entry name" value="FabA_FabZ"/>
</dbReference>
<keyword evidence="9 15" id="KW-0378">Hydrolase</keyword>
<dbReference type="Gene3D" id="3.10.129.10">
    <property type="entry name" value="Hotdog Thioesterase"/>
    <property type="match status" value="1"/>
</dbReference>
<keyword evidence="11 15" id="KW-0443">Lipid metabolism</keyword>
<dbReference type="UniPathway" id="UPA00359">
    <property type="reaction ID" value="UER00478"/>
</dbReference>
<dbReference type="GO" id="GO:0005737">
    <property type="term" value="C:cytoplasm"/>
    <property type="evidence" value="ECO:0007669"/>
    <property type="project" value="UniProtKB-SubCell"/>
</dbReference>
<dbReference type="GO" id="GO:0006633">
    <property type="term" value="P:fatty acid biosynthetic process"/>
    <property type="evidence" value="ECO:0007669"/>
    <property type="project" value="UniProtKB-UniRule"/>
</dbReference>
<comment type="function">
    <text evidence="14 16">Involved in unsaturated fatty acids biosynthesis. Catalyzes the dehydration of short chain beta-hydroxyacyl-ACPs and long chain saturated and unsaturated beta-hydroxyacyl-ACPs.</text>
</comment>
<dbReference type="NCBIfam" id="TIGR00325">
    <property type="entry name" value="lpxC"/>
    <property type="match status" value="1"/>
</dbReference>
<dbReference type="GO" id="GO:0103117">
    <property type="term" value="F:UDP-3-O-acyl-N-acetylglucosamine deacetylase activity"/>
    <property type="evidence" value="ECO:0007669"/>
    <property type="project" value="UniProtKB-UniRule"/>
</dbReference>
<dbReference type="InterPro" id="IPR004463">
    <property type="entry name" value="UDP-acyl_GlcNac_deAcase"/>
</dbReference>
<dbReference type="GO" id="GO:0046872">
    <property type="term" value="F:metal ion binding"/>
    <property type="evidence" value="ECO:0007669"/>
    <property type="project" value="UniProtKB-KW"/>
</dbReference>
<accession>A0A399FXR9</accession>
<dbReference type="EMBL" id="NDHY01000001">
    <property type="protein sequence ID" value="RII00981.1"/>
    <property type="molecule type" value="Genomic_DNA"/>
</dbReference>
<dbReference type="GO" id="GO:0019171">
    <property type="term" value="F:(3R)-hydroxyacyl-[acyl-carrier-protein] dehydratase activity"/>
    <property type="evidence" value="ECO:0007669"/>
    <property type="project" value="UniProtKB-EC"/>
</dbReference>
<dbReference type="InterPro" id="IPR011334">
    <property type="entry name" value="UDP-acyl_GlcNac_deAcase_C"/>
</dbReference>
<dbReference type="InterPro" id="IPR010084">
    <property type="entry name" value="FabZ"/>
</dbReference>
<organism evidence="17 18">
    <name type="scientific">candidate division NPL-UPA2 bacterium Unc8</name>
    <dbReference type="NCBI Taxonomy" id="1980939"/>
    <lineage>
        <taxon>Bacteria</taxon>
    </lineage>
</organism>
<dbReference type="NCBIfam" id="NF000582">
    <property type="entry name" value="PRK00006.1"/>
    <property type="match status" value="1"/>
</dbReference>
<keyword evidence="5 16" id="KW-0963">Cytoplasm</keyword>
<feature type="binding site" evidence="15">
    <location>
        <position position="234"/>
    </location>
    <ligand>
        <name>Zn(2+)</name>
        <dbReference type="ChEBI" id="CHEBI:29105"/>
    </ligand>
</feature>
<dbReference type="SUPFAM" id="SSF54211">
    <property type="entry name" value="Ribosomal protein S5 domain 2-like"/>
    <property type="match status" value="2"/>
</dbReference>
<dbReference type="Gene3D" id="3.30.1700.10">
    <property type="entry name" value="lpxc deacetylase, domain 2"/>
    <property type="match status" value="1"/>
</dbReference>
<dbReference type="EC" id="3.5.1.108" evidence="15"/>
<proteinExistence type="inferred from homology"/>
<evidence type="ECO:0000256" key="4">
    <source>
        <dbReference type="ARBA" id="ARBA00005002"/>
    </source>
</evidence>
<dbReference type="PANTHER" id="PTHR33694">
    <property type="entry name" value="UDP-3-O-ACYL-N-ACETYLGLUCOSAMINE DEACETYLASE 1, MITOCHONDRIAL-RELATED"/>
    <property type="match status" value="1"/>
</dbReference>
<dbReference type="NCBIfam" id="TIGR01750">
    <property type="entry name" value="fabZ"/>
    <property type="match status" value="1"/>
</dbReference>
<evidence type="ECO:0000256" key="5">
    <source>
        <dbReference type="ARBA" id="ARBA00022490"/>
    </source>
</evidence>
<comment type="caution">
    <text evidence="17">The sequence shown here is derived from an EMBL/GenBank/DDBJ whole genome shotgun (WGS) entry which is preliminary data.</text>
</comment>
<evidence type="ECO:0000256" key="8">
    <source>
        <dbReference type="ARBA" id="ARBA00022723"/>
    </source>
</evidence>
<dbReference type="InterPro" id="IPR015870">
    <property type="entry name" value="UDP-acyl_N-AcGlcN_deAcase_N"/>
</dbReference>
<comment type="pathway">
    <text evidence="4 15">Glycolipid biosynthesis; lipid IV(A) biosynthesis; lipid IV(A) from (3R)-3-hydroxytetradecanoyl-[acyl-carrier-protein] and UDP-N-acetyl-alpha-D-glucosamine: step 2/6.</text>
</comment>
<feature type="binding site" evidence="15">
    <location>
        <position position="78"/>
    </location>
    <ligand>
        <name>Zn(2+)</name>
        <dbReference type="ChEBI" id="CHEBI:29105"/>
    </ligand>
</feature>
<evidence type="ECO:0000256" key="6">
    <source>
        <dbReference type="ARBA" id="ARBA00022516"/>
    </source>
</evidence>
<evidence type="ECO:0000256" key="2">
    <source>
        <dbReference type="ARBA" id="ARBA00002923"/>
    </source>
</evidence>
<evidence type="ECO:0000256" key="7">
    <source>
        <dbReference type="ARBA" id="ARBA00022556"/>
    </source>
</evidence>
<evidence type="ECO:0000256" key="11">
    <source>
        <dbReference type="ARBA" id="ARBA00023098"/>
    </source>
</evidence>
<dbReference type="HAMAP" id="MF_00406">
    <property type="entry name" value="FabZ"/>
    <property type="match status" value="1"/>
</dbReference>
<evidence type="ECO:0000256" key="10">
    <source>
        <dbReference type="ARBA" id="ARBA00022833"/>
    </source>
</evidence>
<keyword evidence="10 15" id="KW-0862">Zinc</keyword>
<dbReference type="Pfam" id="PF03331">
    <property type="entry name" value="LpxC"/>
    <property type="match status" value="1"/>
</dbReference>
<evidence type="ECO:0000256" key="9">
    <source>
        <dbReference type="ARBA" id="ARBA00022801"/>
    </source>
</evidence>
<dbReference type="EC" id="4.2.1.59" evidence="16"/>
<evidence type="ECO:0000256" key="15">
    <source>
        <dbReference type="HAMAP-Rule" id="MF_00388"/>
    </source>
</evidence>